<dbReference type="EMBL" id="UOEU01000540">
    <property type="protein sequence ID" value="VAW34605.1"/>
    <property type="molecule type" value="Genomic_DNA"/>
</dbReference>
<evidence type="ECO:0000256" key="2">
    <source>
        <dbReference type="ARBA" id="ARBA00012438"/>
    </source>
</evidence>
<keyword evidence="3" id="KW-0808">Transferase</keyword>
<dbReference type="EC" id="2.7.13.3" evidence="2"/>
<dbReference type="InterPro" id="IPR049052">
    <property type="entry name" value="nSTAND1"/>
</dbReference>
<dbReference type="InterPro" id="IPR029016">
    <property type="entry name" value="GAF-like_dom_sf"/>
</dbReference>
<organism evidence="7">
    <name type="scientific">hydrothermal vent metagenome</name>
    <dbReference type="NCBI Taxonomy" id="652676"/>
    <lineage>
        <taxon>unclassified sequences</taxon>
        <taxon>metagenomes</taxon>
        <taxon>ecological metagenomes</taxon>
    </lineage>
</organism>
<dbReference type="PANTHER" id="PTHR43711:SF1">
    <property type="entry name" value="HISTIDINE KINASE 1"/>
    <property type="match status" value="1"/>
</dbReference>
<dbReference type="SUPFAM" id="SSF55874">
    <property type="entry name" value="ATPase domain of HSP90 chaperone/DNA topoisomerase II/histidine kinase"/>
    <property type="match status" value="1"/>
</dbReference>
<evidence type="ECO:0000259" key="6">
    <source>
        <dbReference type="PROSITE" id="PS50109"/>
    </source>
</evidence>
<dbReference type="InterPro" id="IPR045435">
    <property type="entry name" value="EAD7"/>
</dbReference>
<dbReference type="Pfam" id="PF13185">
    <property type="entry name" value="GAF_2"/>
    <property type="match status" value="1"/>
</dbReference>
<dbReference type="Gene3D" id="3.30.565.10">
    <property type="entry name" value="Histidine kinase-like ATPase, C-terminal domain"/>
    <property type="match status" value="1"/>
</dbReference>
<protein>
    <recommendedName>
        <fullName evidence="2">histidine kinase</fullName>
        <ecNumber evidence="2">2.7.13.3</ecNumber>
    </recommendedName>
</protein>
<dbReference type="InterPro" id="IPR003594">
    <property type="entry name" value="HATPase_dom"/>
</dbReference>
<dbReference type="InterPro" id="IPR003018">
    <property type="entry name" value="GAF"/>
</dbReference>
<dbReference type="SMART" id="SM00387">
    <property type="entry name" value="HATPase_c"/>
    <property type="match status" value="1"/>
</dbReference>
<keyword evidence="4" id="KW-0418">Kinase</keyword>
<gene>
    <name evidence="7" type="ORF">MNBD_CHLOROFLEXI01-2261</name>
</gene>
<keyword evidence="5" id="KW-0902">Two-component regulatory system</keyword>
<dbReference type="SUPFAM" id="SSF55781">
    <property type="entry name" value="GAF domain-like"/>
    <property type="match status" value="1"/>
</dbReference>
<dbReference type="InterPro" id="IPR036890">
    <property type="entry name" value="HATPase_C_sf"/>
</dbReference>
<dbReference type="AlphaFoldDB" id="A0A3B0UTY9"/>
<dbReference type="InterPro" id="IPR005467">
    <property type="entry name" value="His_kinase_dom"/>
</dbReference>
<comment type="catalytic activity">
    <reaction evidence="1">
        <text>ATP + protein L-histidine = ADP + protein N-phospho-L-histidine.</text>
        <dbReference type="EC" id="2.7.13.3"/>
    </reaction>
</comment>
<dbReference type="SUPFAM" id="SSF52540">
    <property type="entry name" value="P-loop containing nucleoside triphosphate hydrolases"/>
    <property type="match status" value="1"/>
</dbReference>
<dbReference type="GO" id="GO:0004673">
    <property type="term" value="F:protein histidine kinase activity"/>
    <property type="evidence" value="ECO:0007669"/>
    <property type="project" value="UniProtKB-EC"/>
</dbReference>
<dbReference type="Gene3D" id="3.40.50.300">
    <property type="entry name" value="P-loop containing nucleotide triphosphate hydrolases"/>
    <property type="match status" value="1"/>
</dbReference>
<dbReference type="Pfam" id="PF02518">
    <property type="entry name" value="HATPase_c"/>
    <property type="match status" value="1"/>
</dbReference>
<dbReference type="InterPro" id="IPR050736">
    <property type="entry name" value="Sensor_HK_Regulatory"/>
</dbReference>
<evidence type="ECO:0000256" key="1">
    <source>
        <dbReference type="ARBA" id="ARBA00000085"/>
    </source>
</evidence>
<proteinExistence type="predicted"/>
<evidence type="ECO:0000256" key="5">
    <source>
        <dbReference type="ARBA" id="ARBA00023012"/>
    </source>
</evidence>
<evidence type="ECO:0000256" key="3">
    <source>
        <dbReference type="ARBA" id="ARBA00022679"/>
    </source>
</evidence>
<feature type="domain" description="Histidine kinase" evidence="6">
    <location>
        <begin position="725"/>
        <end position="937"/>
    </location>
</feature>
<dbReference type="PRINTS" id="PR00344">
    <property type="entry name" value="BCTRLSENSOR"/>
</dbReference>
<dbReference type="PROSITE" id="PS50109">
    <property type="entry name" value="HIS_KIN"/>
    <property type="match status" value="1"/>
</dbReference>
<sequence length="941" mass="105098">MSNQPQPQSNRNSQLRKLMDAAFNFNELRTLCFDLGYDFDKFGGESQGKTAVIRKTIEYADKQNQLEQLIAACATATPNYDWPTGPAPDQPCPYRGLFAFREEDKHLFFGREAFTEMLTEFVLARRLTAVIGSSGSGKSSVVFAGLIPALRQQGNWLVVTFRPGERPFHALAAVLMPHLDPMLSKVDQLAETKNLANRLQAGELALADILPDILAQQAANTRLLLIADQFEELYTLCPDGDTRHRFLDLLLDNEGGHKALPYNFHTVLTLRADFMGQALAYPPLVAALQNNDIKLGPMTPNELRRAIAEPAKRATVQLEDGLIDRILDDMGTDGRNLPLLEFALTELWQQQNGHQLSHTAYERIGQVRGALARHADTIYDSLTAAEQAQAERIFVQLVHPGAGAEDTRRLATKAEIGKANWPLVQKLAGSDTRLLVADQDDSGKNSAEVIHEALIQHWQRLQSWMDTHRDFRAWQERLRNDLDFWVKNNQREGFLLSGGPLFLAKEQLKNHSPKINRLEKSYILKSIQSDRKIQKEKLAQLQRLRTVSRITPIISASINLNQISRNIIQEILTAFNKADNACLVEHLPNKNQVAIAANTHQFYRVDVPLNGEETFRTQLDKRRGIVGRVIMTGEPVNVQDISQDVDYIRANSATQSELAVPIVIDEVISYVLIVESDQKAAFTEYDQELLITLANHVGLAIKNVAQFKRAQALELTKQTATMATGLIHDINNAVATFPDLVDEIVLKYEINRDISAPLNNLRKGVKVTDKISGRLRDFIFTETYQPGLVNIRTLINNGIDLSRPQKPAHVTIQKEIAPEVPKVQADSLWIELLLKNLLVNAFSAIPHDREGKVIIAVDADETHVHVRVEDNGNGIAKELQQDVFDFGISTKSGGVNKMQGIGLFHSQLIAQVHDGLLQLESEPGVGSVFTLSLPLKISPQN</sequence>
<dbReference type="Pfam" id="PF20703">
    <property type="entry name" value="nSTAND1"/>
    <property type="match status" value="1"/>
</dbReference>
<dbReference type="SMART" id="SM00065">
    <property type="entry name" value="GAF"/>
    <property type="match status" value="1"/>
</dbReference>
<evidence type="ECO:0000313" key="7">
    <source>
        <dbReference type="EMBL" id="VAW34605.1"/>
    </source>
</evidence>
<dbReference type="PANTHER" id="PTHR43711">
    <property type="entry name" value="TWO-COMPONENT HISTIDINE KINASE"/>
    <property type="match status" value="1"/>
</dbReference>
<reference evidence="7" key="1">
    <citation type="submission" date="2018-06" db="EMBL/GenBank/DDBJ databases">
        <authorList>
            <person name="Zhirakovskaya E."/>
        </authorList>
    </citation>
    <scope>NUCLEOTIDE SEQUENCE</scope>
</reference>
<accession>A0A3B0UTY9</accession>
<name>A0A3B0UTY9_9ZZZZ</name>
<dbReference type="Pfam" id="PF19960">
    <property type="entry name" value="EAD7"/>
    <property type="match status" value="1"/>
</dbReference>
<dbReference type="InterPro" id="IPR004358">
    <property type="entry name" value="Sig_transdc_His_kin-like_C"/>
</dbReference>
<dbReference type="Gene3D" id="3.30.450.40">
    <property type="match status" value="1"/>
</dbReference>
<dbReference type="GO" id="GO:0000160">
    <property type="term" value="P:phosphorelay signal transduction system"/>
    <property type="evidence" value="ECO:0007669"/>
    <property type="project" value="UniProtKB-KW"/>
</dbReference>
<dbReference type="InterPro" id="IPR027417">
    <property type="entry name" value="P-loop_NTPase"/>
</dbReference>
<evidence type="ECO:0000256" key="4">
    <source>
        <dbReference type="ARBA" id="ARBA00022777"/>
    </source>
</evidence>